<feature type="region of interest" description="Disordered" evidence="1">
    <location>
        <begin position="136"/>
        <end position="166"/>
    </location>
</feature>
<accession>A0A4C1XSQ8</accession>
<name>A0A4C1XSQ8_EUMVA</name>
<proteinExistence type="predicted"/>
<dbReference type="EMBL" id="BGZK01000959">
    <property type="protein sequence ID" value="GBP66528.1"/>
    <property type="molecule type" value="Genomic_DNA"/>
</dbReference>
<dbReference type="Proteomes" id="UP000299102">
    <property type="component" value="Unassembled WGS sequence"/>
</dbReference>
<evidence type="ECO:0000256" key="1">
    <source>
        <dbReference type="SAM" id="MobiDB-lite"/>
    </source>
</evidence>
<dbReference type="AlphaFoldDB" id="A0A4C1XSQ8"/>
<reference evidence="2 3" key="1">
    <citation type="journal article" date="2019" name="Commun. Biol.">
        <title>The bagworm genome reveals a unique fibroin gene that provides high tensile strength.</title>
        <authorList>
            <person name="Kono N."/>
            <person name="Nakamura H."/>
            <person name="Ohtoshi R."/>
            <person name="Tomita M."/>
            <person name="Numata K."/>
            <person name="Arakawa K."/>
        </authorList>
    </citation>
    <scope>NUCLEOTIDE SEQUENCE [LARGE SCALE GENOMIC DNA]</scope>
</reference>
<protein>
    <submittedName>
        <fullName evidence="2">Uncharacterized protein</fullName>
    </submittedName>
</protein>
<evidence type="ECO:0000313" key="3">
    <source>
        <dbReference type="Proteomes" id="UP000299102"/>
    </source>
</evidence>
<keyword evidence="3" id="KW-1185">Reference proteome</keyword>
<evidence type="ECO:0000313" key="2">
    <source>
        <dbReference type="EMBL" id="GBP66528.1"/>
    </source>
</evidence>
<organism evidence="2 3">
    <name type="scientific">Eumeta variegata</name>
    <name type="common">Bagworm moth</name>
    <name type="synonym">Eumeta japonica</name>
    <dbReference type="NCBI Taxonomy" id="151549"/>
    <lineage>
        <taxon>Eukaryota</taxon>
        <taxon>Metazoa</taxon>
        <taxon>Ecdysozoa</taxon>
        <taxon>Arthropoda</taxon>
        <taxon>Hexapoda</taxon>
        <taxon>Insecta</taxon>
        <taxon>Pterygota</taxon>
        <taxon>Neoptera</taxon>
        <taxon>Endopterygota</taxon>
        <taxon>Lepidoptera</taxon>
        <taxon>Glossata</taxon>
        <taxon>Ditrysia</taxon>
        <taxon>Tineoidea</taxon>
        <taxon>Psychidae</taxon>
        <taxon>Oiketicinae</taxon>
        <taxon>Eumeta</taxon>
    </lineage>
</organism>
<gene>
    <name evidence="2" type="ORF">EVAR_54022_1</name>
</gene>
<comment type="caution">
    <text evidence="2">The sequence shown here is derived from an EMBL/GenBank/DDBJ whole genome shotgun (WGS) entry which is preliminary data.</text>
</comment>
<sequence>MKNAGAGAGAVYGASSRRRAKIISSKVVCTCNYNLSVYVTTQTLTSRRHTAAYPERDRGRGPLGIFRNYTATNDGWRERVIQPRSRKGCKKQGTDTKYKYHKTRGLVVYEFGTQFKLCIRTRARPRARLSAPRRDFIRGFPFTPPAPPRKTMDRPKSYSDTSCARF</sequence>